<evidence type="ECO:0000313" key="3">
    <source>
        <dbReference type="EMBL" id="PZR07060.1"/>
    </source>
</evidence>
<evidence type="ECO:0000313" key="4">
    <source>
        <dbReference type="Proteomes" id="UP000249061"/>
    </source>
</evidence>
<proteinExistence type="predicted"/>
<reference evidence="3 4" key="1">
    <citation type="submission" date="2017-08" db="EMBL/GenBank/DDBJ databases">
        <title>Infants hospitalized years apart are colonized by the same room-sourced microbial strains.</title>
        <authorList>
            <person name="Brooks B."/>
            <person name="Olm M.R."/>
            <person name="Firek B.A."/>
            <person name="Baker R."/>
            <person name="Thomas B.C."/>
            <person name="Morowitz M.J."/>
            <person name="Banfield J.F."/>
        </authorList>
    </citation>
    <scope>NUCLEOTIDE SEQUENCE [LARGE SCALE GENOMIC DNA]</scope>
    <source>
        <strain evidence="3">S2_003_000_R2_14</strain>
    </source>
</reference>
<feature type="coiled-coil region" evidence="1">
    <location>
        <begin position="84"/>
        <end position="111"/>
    </location>
</feature>
<dbReference type="AlphaFoldDB" id="A0A2W5SVU3"/>
<protein>
    <recommendedName>
        <fullName evidence="2">DUF4124 domain-containing protein</fullName>
    </recommendedName>
</protein>
<accession>A0A2W5SVU3</accession>
<keyword evidence="1" id="KW-0175">Coiled coil</keyword>
<feature type="domain" description="DUF4124" evidence="2">
    <location>
        <begin position="4"/>
        <end position="43"/>
    </location>
</feature>
<organism evidence="3 4">
    <name type="scientific">Archangium gephyra</name>
    <dbReference type="NCBI Taxonomy" id="48"/>
    <lineage>
        <taxon>Bacteria</taxon>
        <taxon>Pseudomonadati</taxon>
        <taxon>Myxococcota</taxon>
        <taxon>Myxococcia</taxon>
        <taxon>Myxococcales</taxon>
        <taxon>Cystobacterineae</taxon>
        <taxon>Archangiaceae</taxon>
        <taxon>Archangium</taxon>
    </lineage>
</organism>
<dbReference type="Proteomes" id="UP000249061">
    <property type="component" value="Unassembled WGS sequence"/>
</dbReference>
<dbReference type="EMBL" id="QFQP01000034">
    <property type="protein sequence ID" value="PZR07060.1"/>
    <property type="molecule type" value="Genomic_DNA"/>
</dbReference>
<gene>
    <name evidence="3" type="ORF">DI536_28810</name>
</gene>
<sequence length="204" mass="22815">MITLLTAWLLAQATIYSWTDKKGVEHFTDDLSTIPKGVKVRTTEGAVVSRIESDVVVNKPVVTQQAKPAPDTSLASEQQWRSLFRAAYRRVSDLEEDIERDRKQVEEVNGMPIRAGFTCAQGWWGSAGYGSTLMVNGGGLSASTGPTITTLPTVAPCYYSLNPEYERVRERLASNRRELLRAKADLDELERRASFAAVPREWRH</sequence>
<feature type="coiled-coil region" evidence="1">
    <location>
        <begin position="165"/>
        <end position="192"/>
    </location>
</feature>
<comment type="caution">
    <text evidence="3">The sequence shown here is derived from an EMBL/GenBank/DDBJ whole genome shotgun (WGS) entry which is preliminary data.</text>
</comment>
<evidence type="ECO:0000256" key="1">
    <source>
        <dbReference type="SAM" id="Coils"/>
    </source>
</evidence>
<evidence type="ECO:0000259" key="2">
    <source>
        <dbReference type="Pfam" id="PF13511"/>
    </source>
</evidence>
<name>A0A2W5SVU3_9BACT</name>
<dbReference type="Pfam" id="PF13511">
    <property type="entry name" value="DUF4124"/>
    <property type="match status" value="1"/>
</dbReference>
<dbReference type="InterPro" id="IPR025392">
    <property type="entry name" value="DUF4124"/>
</dbReference>